<reference evidence="1" key="1">
    <citation type="journal article" date="2015" name="Nature">
        <title>Complex archaea that bridge the gap between prokaryotes and eukaryotes.</title>
        <authorList>
            <person name="Spang A."/>
            <person name="Saw J.H."/>
            <person name="Jorgensen S.L."/>
            <person name="Zaremba-Niedzwiedzka K."/>
            <person name="Martijn J."/>
            <person name="Lind A.E."/>
            <person name="van Eijk R."/>
            <person name="Schleper C."/>
            <person name="Guy L."/>
            <person name="Ettema T.J."/>
        </authorList>
    </citation>
    <scope>NUCLEOTIDE SEQUENCE</scope>
</reference>
<dbReference type="EMBL" id="LAZR01011915">
    <property type="protein sequence ID" value="KKM53942.1"/>
    <property type="molecule type" value="Genomic_DNA"/>
</dbReference>
<comment type="caution">
    <text evidence="1">The sequence shown here is derived from an EMBL/GenBank/DDBJ whole genome shotgun (WGS) entry which is preliminary data.</text>
</comment>
<sequence>MKLVSKKEFKINNYISLRLIGRETVIFIKGQRFDQCKFLLFEIPMKDIKEYDEIQSIDELEINYSRQSEGKHILDPETEFWGHCSNIQAWTENNYDTRLLHRTISFPLLKKLTDVGDPTARRIFKEEIYKRFESGNSVVILYLLKENYLKFLNNEENTLILSDILNLLDKLIDFSEYLRSFIQIVKEKKFNFNKIVEVVDYKSMELIEYIIQLDRAFIDKFFMKEFPNFQKDDKIILLTCILLDLIHFFDYLSDEEFCVYFGDLGAKSVANKLGFEFEQTYQDYDIFKDHGIKINNKTFLKLGTFGIEIILELIRYDFRCEEKYELIGRIMWKLKKFDNTHRKHIDSKILSFFKTYESIIPLLAQQGYLDILNEEELEIFTQNLSRVIKFEDFYDSALNISLIRIVKTRLKKLNLLNRKNNFEAIKKSIWKIIRKGNYYDLRLVLIATKFKKKNKNFLFNQISSRI</sequence>
<dbReference type="AlphaFoldDB" id="A0A0F9JAJ3"/>
<accession>A0A0F9JAJ3</accession>
<name>A0A0F9JAJ3_9ZZZZ</name>
<organism evidence="1">
    <name type="scientific">marine sediment metagenome</name>
    <dbReference type="NCBI Taxonomy" id="412755"/>
    <lineage>
        <taxon>unclassified sequences</taxon>
        <taxon>metagenomes</taxon>
        <taxon>ecological metagenomes</taxon>
    </lineage>
</organism>
<protein>
    <submittedName>
        <fullName evidence="1">Uncharacterized protein</fullName>
    </submittedName>
</protein>
<proteinExistence type="predicted"/>
<gene>
    <name evidence="1" type="ORF">LCGC14_1553920</name>
</gene>
<evidence type="ECO:0000313" key="1">
    <source>
        <dbReference type="EMBL" id="KKM53942.1"/>
    </source>
</evidence>